<reference evidence="3" key="1">
    <citation type="submission" date="2017-02" db="UniProtKB">
        <authorList>
            <consortium name="WormBaseParasite"/>
        </authorList>
    </citation>
    <scope>IDENTIFICATION</scope>
</reference>
<dbReference type="STRING" id="131310.A0A0N4Z753"/>
<protein>
    <submittedName>
        <fullName evidence="3">Uncharacterized protein</fullName>
    </submittedName>
</protein>
<name>A0A0N4Z753_PARTI</name>
<sequence>MGNCLNMDIKKRKNKDNSYQLSKEEEVVNDNTTFDKKVIVQKFNFFFQSVTIYLQNSHVIEEEEEEHVKVSNTMTEDDMNNIDGTMLLDDDVNLNDDERFEENKTPIIETSPLPSYKSPLTTSDGPSPKLYSFDDRPICPMPTPLRRNDITPGRRIENLCDHKGRIRKDEPFQMYLQRKRRASALFV</sequence>
<proteinExistence type="predicted"/>
<evidence type="ECO:0000313" key="2">
    <source>
        <dbReference type="Proteomes" id="UP000038045"/>
    </source>
</evidence>
<evidence type="ECO:0000256" key="1">
    <source>
        <dbReference type="SAM" id="MobiDB-lite"/>
    </source>
</evidence>
<feature type="region of interest" description="Disordered" evidence="1">
    <location>
        <begin position="103"/>
        <end position="150"/>
    </location>
</feature>
<evidence type="ECO:0000313" key="3">
    <source>
        <dbReference type="WBParaSite" id="PTRK_0000300600.1"/>
    </source>
</evidence>
<organism evidence="2 3">
    <name type="scientific">Parastrongyloides trichosuri</name>
    <name type="common">Possum-specific nematode worm</name>
    <dbReference type="NCBI Taxonomy" id="131310"/>
    <lineage>
        <taxon>Eukaryota</taxon>
        <taxon>Metazoa</taxon>
        <taxon>Ecdysozoa</taxon>
        <taxon>Nematoda</taxon>
        <taxon>Chromadorea</taxon>
        <taxon>Rhabditida</taxon>
        <taxon>Tylenchina</taxon>
        <taxon>Panagrolaimomorpha</taxon>
        <taxon>Strongyloidoidea</taxon>
        <taxon>Strongyloididae</taxon>
        <taxon>Parastrongyloides</taxon>
    </lineage>
</organism>
<dbReference type="WBParaSite" id="PTRK_0000300600.1">
    <property type="protein sequence ID" value="PTRK_0000300600.1"/>
    <property type="gene ID" value="PTRK_0000300600"/>
</dbReference>
<dbReference type="Proteomes" id="UP000038045">
    <property type="component" value="Unplaced"/>
</dbReference>
<dbReference type="AlphaFoldDB" id="A0A0N4Z753"/>
<keyword evidence="2" id="KW-1185">Reference proteome</keyword>
<accession>A0A0N4Z753</accession>